<keyword evidence="3" id="KW-0732">Signal</keyword>
<sequence>MPIPDFRISRRAGLTVAACALIGFALPAAAEKAGSGKVSVDELMAPNALPDVVEGKADAPVTIVEYASMTCSHCAAFHREVYPALKKNYIDSGKVKFILREFPLDPLATAAFMLARNAGEKRDAVVDLLFAQQKNWAFVEKPLDGLAGVLKFTGVGQQAFEATLKDEALYENVNKVRDRAAEKFGINSTPTFFINGERFSGEISIADFDKIIAEKSKS</sequence>
<feature type="chain" id="PRO_5013561549" evidence="3">
    <location>
        <begin position="31"/>
        <end position="218"/>
    </location>
</feature>
<reference evidence="6" key="1">
    <citation type="submission" date="2017-10" db="EMBL/GenBank/DDBJ databases">
        <title>Completed PacBio SMRT sequence of Methylosinus trichosporium OB3b reveals presence of a third large plasmid.</title>
        <authorList>
            <person name="Charles T.C."/>
            <person name="Lynch M.D.J."/>
            <person name="Heil J.R."/>
            <person name="Cheng J."/>
        </authorList>
    </citation>
    <scope>NUCLEOTIDE SEQUENCE [LARGE SCALE GENOMIC DNA]</scope>
    <source>
        <strain evidence="6">OB3b</strain>
    </source>
</reference>
<dbReference type="Gene3D" id="3.40.30.10">
    <property type="entry name" value="Glutaredoxin"/>
    <property type="match status" value="1"/>
</dbReference>
<dbReference type="InterPro" id="IPR012336">
    <property type="entry name" value="Thioredoxin-like_fold"/>
</dbReference>
<dbReference type="InterPro" id="IPR013766">
    <property type="entry name" value="Thioredoxin_domain"/>
</dbReference>
<proteinExistence type="inferred from homology"/>
<protein>
    <submittedName>
        <fullName evidence="5">Disulfide bond formation protein DsbA</fullName>
    </submittedName>
</protein>
<gene>
    <name evidence="5" type="ORF">CQW49_00655</name>
</gene>
<dbReference type="STRING" id="595536.GCA_000178815_00814"/>
<comment type="function">
    <text evidence="1">May be required for disulfide bond formation in some proteins.</text>
</comment>
<dbReference type="EMBL" id="CP023737">
    <property type="protein sequence ID" value="ATQ70148.1"/>
    <property type="molecule type" value="Genomic_DNA"/>
</dbReference>
<keyword evidence="6" id="KW-1185">Reference proteome</keyword>
<dbReference type="CDD" id="cd02972">
    <property type="entry name" value="DsbA_family"/>
    <property type="match status" value="1"/>
</dbReference>
<dbReference type="SUPFAM" id="SSF52833">
    <property type="entry name" value="Thioredoxin-like"/>
    <property type="match status" value="1"/>
</dbReference>
<accession>A0A2D2D552</accession>
<evidence type="ECO:0000313" key="6">
    <source>
        <dbReference type="Proteomes" id="UP000230709"/>
    </source>
</evidence>
<feature type="signal peptide" evidence="3">
    <location>
        <begin position="1"/>
        <end position="30"/>
    </location>
</feature>
<dbReference type="Pfam" id="PF13462">
    <property type="entry name" value="Thioredoxin_4"/>
    <property type="match status" value="1"/>
</dbReference>
<name>A0A2D2D552_METT3</name>
<dbReference type="KEGG" id="mtw:CQW49_00655"/>
<evidence type="ECO:0000256" key="1">
    <source>
        <dbReference type="ARBA" id="ARBA00003565"/>
    </source>
</evidence>
<comment type="similarity">
    <text evidence="2">Belongs to the thioredoxin family. DsbA subfamily.</text>
</comment>
<dbReference type="RefSeq" id="WP_003614011.1">
    <property type="nucleotide sequence ID" value="NZ_ADVE02000001.1"/>
</dbReference>
<organism evidence="5 6">
    <name type="scientific">Methylosinus trichosporium (strain ATCC 35070 / NCIMB 11131 / UNIQEM 75 / OB3b)</name>
    <dbReference type="NCBI Taxonomy" id="595536"/>
    <lineage>
        <taxon>Bacteria</taxon>
        <taxon>Pseudomonadati</taxon>
        <taxon>Pseudomonadota</taxon>
        <taxon>Alphaproteobacteria</taxon>
        <taxon>Hyphomicrobiales</taxon>
        <taxon>Methylocystaceae</taxon>
        <taxon>Methylosinus</taxon>
    </lineage>
</organism>
<evidence type="ECO:0000313" key="5">
    <source>
        <dbReference type="EMBL" id="ATQ70148.1"/>
    </source>
</evidence>
<dbReference type="PANTHER" id="PTHR13887">
    <property type="entry name" value="GLUTATHIONE S-TRANSFERASE KAPPA"/>
    <property type="match status" value="1"/>
</dbReference>
<dbReference type="AlphaFoldDB" id="A0A2D2D552"/>
<feature type="domain" description="Thioredoxin" evidence="4">
    <location>
        <begin position="20"/>
        <end position="217"/>
    </location>
</feature>
<dbReference type="Proteomes" id="UP000230709">
    <property type="component" value="Chromosome"/>
</dbReference>
<dbReference type="InterPro" id="IPR036249">
    <property type="entry name" value="Thioredoxin-like_sf"/>
</dbReference>
<dbReference type="PROSITE" id="PS51352">
    <property type="entry name" value="THIOREDOXIN_2"/>
    <property type="match status" value="1"/>
</dbReference>
<evidence type="ECO:0000256" key="3">
    <source>
        <dbReference type="SAM" id="SignalP"/>
    </source>
</evidence>
<evidence type="ECO:0000259" key="4">
    <source>
        <dbReference type="PROSITE" id="PS51352"/>
    </source>
</evidence>
<evidence type="ECO:0000256" key="2">
    <source>
        <dbReference type="ARBA" id="ARBA00005791"/>
    </source>
</evidence>
<dbReference type="PANTHER" id="PTHR13887:SF56">
    <property type="entry name" value="THIOREDOXIN-LIKE REDUCTASE RV2466C"/>
    <property type="match status" value="1"/>
</dbReference>